<dbReference type="InterPro" id="IPR011990">
    <property type="entry name" value="TPR-like_helical_dom_sf"/>
</dbReference>
<name>A0ABR2C9A9_9ROSI</name>
<organism evidence="2 3">
    <name type="scientific">Hibiscus sabdariffa</name>
    <name type="common">roselle</name>
    <dbReference type="NCBI Taxonomy" id="183260"/>
    <lineage>
        <taxon>Eukaryota</taxon>
        <taxon>Viridiplantae</taxon>
        <taxon>Streptophyta</taxon>
        <taxon>Embryophyta</taxon>
        <taxon>Tracheophyta</taxon>
        <taxon>Spermatophyta</taxon>
        <taxon>Magnoliopsida</taxon>
        <taxon>eudicotyledons</taxon>
        <taxon>Gunneridae</taxon>
        <taxon>Pentapetalae</taxon>
        <taxon>rosids</taxon>
        <taxon>malvids</taxon>
        <taxon>Malvales</taxon>
        <taxon>Malvaceae</taxon>
        <taxon>Malvoideae</taxon>
        <taxon>Hibiscus</taxon>
    </lineage>
</organism>
<evidence type="ECO:0000313" key="2">
    <source>
        <dbReference type="EMBL" id="KAK8515892.1"/>
    </source>
</evidence>
<dbReference type="PANTHER" id="PTHR47926">
    <property type="entry name" value="PENTATRICOPEPTIDE REPEAT-CONTAINING PROTEIN"/>
    <property type="match status" value="1"/>
</dbReference>
<comment type="caution">
    <text evidence="2">The sequence shown here is derived from an EMBL/GenBank/DDBJ whole genome shotgun (WGS) entry which is preliminary data.</text>
</comment>
<evidence type="ECO:0000256" key="1">
    <source>
        <dbReference type="ARBA" id="ARBA00022737"/>
    </source>
</evidence>
<keyword evidence="3" id="KW-1185">Reference proteome</keyword>
<dbReference type="InterPro" id="IPR046960">
    <property type="entry name" value="PPR_At4g14850-like_plant"/>
</dbReference>
<gene>
    <name evidence="2" type="ORF">V6N12_016198</name>
</gene>
<proteinExistence type="predicted"/>
<dbReference type="Pfam" id="PF01535">
    <property type="entry name" value="PPR"/>
    <property type="match status" value="2"/>
</dbReference>
<dbReference type="Proteomes" id="UP001472677">
    <property type="component" value="Unassembled WGS sequence"/>
</dbReference>
<accession>A0ABR2C9A9</accession>
<dbReference type="InterPro" id="IPR002885">
    <property type="entry name" value="PPR_rpt"/>
</dbReference>
<evidence type="ECO:0000313" key="3">
    <source>
        <dbReference type="Proteomes" id="UP001472677"/>
    </source>
</evidence>
<sequence length="356" mass="40094">MIADKFQDIRVEVDAARQEMMEVKALFEAVFGRTCTSKEILGATPTERLNLELTEWVGGSSTATTSIKVIAPKLDLKMSSKYVVRVFDEMLERDDKVKVDRHFNAVCGDSNKVHNLISLSEIDDYVQELPMLSVVETLTVEGSDNALSGFHLPVQVLFQLPKVKASSPSNPNLNIAPKVDASRQLRVSIGHEFRIFAPKVFKPLDVIIKNRFLELNDLCPYHNSNIDELIREIFDPGGWGVLMQAKLNLNLVFDVCADNALIDMYAKCGYRDNAWVVLKVMDNRSIVSWTKMTMNCTQNGQVREAFNTLDEMVAKELDWVKTGIMEKFPKKDENSKADITVAPGFIDLGQRDDQQA</sequence>
<dbReference type="Gene3D" id="1.25.40.10">
    <property type="entry name" value="Tetratricopeptide repeat domain"/>
    <property type="match status" value="1"/>
</dbReference>
<dbReference type="EMBL" id="JBBPBM010000062">
    <property type="protein sequence ID" value="KAK8515892.1"/>
    <property type="molecule type" value="Genomic_DNA"/>
</dbReference>
<dbReference type="PANTHER" id="PTHR47926:SF349">
    <property type="entry name" value="(WILD MALAYSIAN BANANA) HYPOTHETICAL PROTEIN"/>
    <property type="match status" value="1"/>
</dbReference>
<protein>
    <submittedName>
        <fullName evidence="2">Uncharacterized protein</fullName>
    </submittedName>
</protein>
<keyword evidence="1" id="KW-0677">Repeat</keyword>
<reference evidence="2 3" key="1">
    <citation type="journal article" date="2024" name="G3 (Bethesda)">
        <title>Genome assembly of Hibiscus sabdariffa L. provides insights into metabolisms of medicinal natural products.</title>
        <authorList>
            <person name="Kim T."/>
        </authorList>
    </citation>
    <scope>NUCLEOTIDE SEQUENCE [LARGE SCALE GENOMIC DNA]</scope>
    <source>
        <strain evidence="2">TK-2024</strain>
        <tissue evidence="2">Old leaves</tissue>
    </source>
</reference>